<sequence>MRSARSGTSGRSGAAAAEGAAGAEGAEGTGAGAGAAAGAGVRRPGTSLGAWRTVSTRSPAVARTGEVRTLGAERTLRDSVVTESSTWRSAWE</sequence>
<feature type="region of interest" description="Disordered" evidence="1">
    <location>
        <begin position="1"/>
        <end position="92"/>
    </location>
</feature>
<proteinExistence type="predicted"/>
<dbReference type="Proteomes" id="UP000449906">
    <property type="component" value="Unassembled WGS sequence"/>
</dbReference>
<evidence type="ECO:0000313" key="2">
    <source>
        <dbReference type="EMBL" id="KAB2811534.1"/>
    </source>
</evidence>
<comment type="caution">
    <text evidence="2">The sequence shown here is derived from an EMBL/GenBank/DDBJ whole genome shotgun (WGS) entry which is preliminary data.</text>
</comment>
<feature type="compositionally biased region" description="Gly residues" evidence="1">
    <location>
        <begin position="25"/>
        <end position="37"/>
    </location>
</feature>
<dbReference type="EMBL" id="WBVM01000001">
    <property type="protein sequence ID" value="KAB2811534.1"/>
    <property type="molecule type" value="Genomic_DNA"/>
</dbReference>
<evidence type="ECO:0000256" key="1">
    <source>
        <dbReference type="SAM" id="MobiDB-lite"/>
    </source>
</evidence>
<gene>
    <name evidence="2" type="ORF">F9L07_06555</name>
</gene>
<feature type="compositionally biased region" description="Low complexity" evidence="1">
    <location>
        <begin position="1"/>
        <end position="24"/>
    </location>
</feature>
<evidence type="ECO:0000313" key="3">
    <source>
        <dbReference type="Proteomes" id="UP000449906"/>
    </source>
</evidence>
<feature type="compositionally biased region" description="Polar residues" evidence="1">
    <location>
        <begin position="81"/>
        <end position="92"/>
    </location>
</feature>
<dbReference type="AlphaFoldDB" id="A0A7J5E0S2"/>
<organism evidence="2 3">
    <name type="scientific">Nocardioides simplex</name>
    <name type="common">Arthrobacter simplex</name>
    <dbReference type="NCBI Taxonomy" id="2045"/>
    <lineage>
        <taxon>Bacteria</taxon>
        <taxon>Bacillati</taxon>
        <taxon>Actinomycetota</taxon>
        <taxon>Actinomycetes</taxon>
        <taxon>Propionibacteriales</taxon>
        <taxon>Nocardioidaceae</taxon>
        <taxon>Pimelobacter</taxon>
    </lineage>
</organism>
<name>A0A7J5E0S2_NOCSI</name>
<reference evidence="2 3" key="1">
    <citation type="submission" date="2019-09" db="EMBL/GenBank/DDBJ databases">
        <title>Pimelobacter sp. isolated from Paulinella.</title>
        <authorList>
            <person name="Jeong S.E."/>
        </authorList>
    </citation>
    <scope>NUCLEOTIDE SEQUENCE [LARGE SCALE GENOMIC DNA]</scope>
    <source>
        <strain evidence="2 3">Pch-N</strain>
    </source>
</reference>
<protein>
    <submittedName>
        <fullName evidence="2">Uncharacterized protein</fullName>
    </submittedName>
</protein>
<accession>A0A7J5E0S2</accession>